<protein>
    <submittedName>
        <fullName evidence="1">Uncharacterized protein</fullName>
    </submittedName>
</protein>
<gene>
    <name evidence="1" type="ORF">MRB53_025602</name>
</gene>
<proteinExistence type="predicted"/>
<reference evidence="1 2" key="1">
    <citation type="journal article" date="2022" name="Hortic Res">
        <title>A haplotype resolved chromosomal level avocado genome allows analysis of novel avocado genes.</title>
        <authorList>
            <person name="Nath O."/>
            <person name="Fletcher S.J."/>
            <person name="Hayward A."/>
            <person name="Shaw L.M."/>
            <person name="Masouleh A.K."/>
            <person name="Furtado A."/>
            <person name="Henry R.J."/>
            <person name="Mitter N."/>
        </authorList>
    </citation>
    <scope>NUCLEOTIDE SEQUENCE [LARGE SCALE GENOMIC DNA]</scope>
    <source>
        <strain evidence="2">cv. Hass</strain>
    </source>
</reference>
<organism evidence="1 2">
    <name type="scientific">Persea americana</name>
    <name type="common">Avocado</name>
    <dbReference type="NCBI Taxonomy" id="3435"/>
    <lineage>
        <taxon>Eukaryota</taxon>
        <taxon>Viridiplantae</taxon>
        <taxon>Streptophyta</taxon>
        <taxon>Embryophyta</taxon>
        <taxon>Tracheophyta</taxon>
        <taxon>Spermatophyta</taxon>
        <taxon>Magnoliopsida</taxon>
        <taxon>Magnoliidae</taxon>
        <taxon>Laurales</taxon>
        <taxon>Lauraceae</taxon>
        <taxon>Persea</taxon>
    </lineage>
</organism>
<comment type="caution">
    <text evidence="1">The sequence shown here is derived from an EMBL/GenBank/DDBJ whole genome shotgun (WGS) entry which is preliminary data.</text>
</comment>
<keyword evidence="2" id="KW-1185">Reference proteome</keyword>
<evidence type="ECO:0000313" key="1">
    <source>
        <dbReference type="EMBL" id="KAJ8632266.1"/>
    </source>
</evidence>
<name>A0ACC2LFP8_PERAE</name>
<accession>A0ACC2LFP8</accession>
<sequence length="277" mass="31070">MADGNGDYVRLGYSNNAESEEIRRQEPESTSKGWCCFCWWMKAISFCLFVLVPAAWFLMWAGLFLLNKALLPMLEWEMGTFSTPMLGLLLFISLAIFPALLLPSAPSMWITGMTFGYGYGFLLIMAATSLGMSLPYFIGSLFRHKIHRWLDKWPKKSAIIRLAGEGDWFHQFQAVALLRISPFPYIVFNYAVVATNVDYSPYILGSLVGTAPEVFLTIYSGILIRNLADATHGHQFISVQQIICDVLGFCTAIAATAAITIYAKRALKSLRIEDELE</sequence>
<dbReference type="Proteomes" id="UP001234297">
    <property type="component" value="Chromosome 8"/>
</dbReference>
<evidence type="ECO:0000313" key="2">
    <source>
        <dbReference type="Proteomes" id="UP001234297"/>
    </source>
</evidence>
<dbReference type="EMBL" id="CM056816">
    <property type="protein sequence ID" value="KAJ8632266.1"/>
    <property type="molecule type" value="Genomic_DNA"/>
</dbReference>